<dbReference type="OrthoDB" id="548214at2759"/>
<evidence type="ECO:0000313" key="4">
    <source>
        <dbReference type="Proteomes" id="UP001165080"/>
    </source>
</evidence>
<dbReference type="EMBL" id="BRXU01000006">
    <property type="protein sequence ID" value="GLC52537.1"/>
    <property type="molecule type" value="Genomic_DNA"/>
</dbReference>
<feature type="region of interest" description="Disordered" evidence="2">
    <location>
        <begin position="1006"/>
        <end position="1026"/>
    </location>
</feature>
<feature type="region of interest" description="Disordered" evidence="2">
    <location>
        <begin position="736"/>
        <end position="767"/>
    </location>
</feature>
<dbReference type="GO" id="GO:0000902">
    <property type="term" value="P:cell morphogenesis"/>
    <property type="evidence" value="ECO:0007669"/>
    <property type="project" value="TreeGrafter"/>
</dbReference>
<accession>A0A9W6BJ38</accession>
<dbReference type="PANTHER" id="PTHR12093:SF10">
    <property type="entry name" value="MEMBRANE-ASSOCIATED PROTEIN HEM"/>
    <property type="match status" value="1"/>
</dbReference>
<sequence length="1609" mass="168768">MAATTSVNTGQLVQWLLEYGQRVRDIQERAWVYSHPTYKQTGLPTLVAMEGPYAQMLSNPNAGDTKTQKEFQRAVAEKAPKIVGELQPLVSSLKIISQNFTSIAQLLAELHRVLGSLTLRSYPDLLHQFMDTFCGAVKAGLLLDSVPRKVAAQMVQLSCAHVDRDAATQLRNAVNDPIFSASSMVSYMQDTFKATMPRIAQVLELVVGPAMIVADNCEAVASAGLLELAQQSSSAPIGDGSGAGGAADGAGSGEVETSPAMGMFGMTRQQVYPFLRYRETIRQWGILGFLIFPEILSQANASQRLTALLADGFALHLYKERLVSAHQLMLQHLGPIINTALGTNSGASNGGLSPRSSGGLGALLGKGMAMIGGVSRLRKSLTDEQDANEHKPPHPIFVDAAGAAAVAAPVQHRMWRAYVTGQLRNMHAAFSACPGRIPGQMDMLLAALSLGREEVLWFCRRDEDSVPSELSNILKDRGVLTPGYTCRPTAEDALQALQLLSAMDAVHRLLVEHHNSLCKQIKDSVGADLQAHVVTNTQRVEFRLRQAVAQATSGSPAAAAAAASGASGLQPFKDLTDLLRSVLLSSSPPADSAARVSSACGIWIYVSLQLASADPPLKAAKVLQYAENTRYLDVLQKSLDAARLLYEGPLLHASAADLAPGLQGRRVDTLRKAAKRAICSGRTDHIQAALGAMQGLHWLLPSRTEAYTAATNAASGNNSNVSVLLSRNSIGTAAAAGTRNGEGAGASNPSGSRGVSGRAQGSPDDLPNSCMKDVLECLNALLDPVVQAPKMNFAVLCAARLGNSAHGRTGGPSLMRVVSRPKEKEGSGGGRSGTPERVRQDNEPTSVPEGPLSAKLHQLALEPKEHVEEPDCYAALREPGGELAVLPTAAELASRLVPLVFALDNGRMLLADSRCADALSMCRAQLLEAIRENFSKLIANTSESISKALVPVPSIQLGPLRLFIEVISMLQPHLATELLPELARLLLQQVAAPTLQTIGLETVTGPAARPAPAPPSTSAEAAAPTTPNADAANVMLAPRAGSMGSAVSVGPMTRSLNVAGNSARNSLESDRGLGPMTKALQSSSGGAAPIHPGGTVAPVSIVRALQDWLWRTIVGSKEERHPAVWYDAEVGAFVTGDGSNKGSSSSVDIASATSIRELSLIFELFGPCAASDLTQGCNQLIHESLQDIQTFLDANQMPLQDLLDSARMPLDKRLVTVRNALPNLTPSVGASASGRGAHCLKGLADSVQRLGRCLALRVQLGRAAAFAAERVADFVTLALREMATPVNVSSSGKSLSEADVAGAAPASTLERREWAALLRLSSGSSADTDCSYGACLLPERDDMLLTAHLASMLQGLPAAQRWHRFPALMAALMATPQWNAGFMPAVAQLASRSSKGSSTPRGTSSAPVQQFVPATAFAPLAAINTVTVAVCLSLQAAMSQVLHPAASQFLMGCGTPVAAMLCAYQRTALAVAQAAAADSSPAATAAKQQMLAGLEQIPMLRKYAYMVPYSPEEAAGEAAEGEGALPCDGQAAPIPSLSGSLELSQSWWASGNGVGLSISGTSQPLPKVAGAAVQIEVCEPSLADGRWSGEVDGWRPPSRLLPLVMGHVG</sequence>
<dbReference type="PANTHER" id="PTHR12093">
    <property type="entry name" value="NCK-ASSOCIATED PROTEIN 1"/>
    <property type="match status" value="1"/>
</dbReference>
<keyword evidence="4" id="KW-1185">Reference proteome</keyword>
<gene>
    <name evidence="3" type="primary">PLEST003366</name>
    <name evidence="3" type="ORF">PLESTB_000640600</name>
</gene>
<name>A0A9W6BJ38_9CHLO</name>
<evidence type="ECO:0000256" key="1">
    <source>
        <dbReference type="ARBA" id="ARBA00037947"/>
    </source>
</evidence>
<feature type="region of interest" description="Disordered" evidence="2">
    <location>
        <begin position="808"/>
        <end position="853"/>
    </location>
</feature>
<feature type="compositionally biased region" description="Low complexity" evidence="2">
    <location>
        <begin position="1016"/>
        <end position="1026"/>
    </location>
</feature>
<protein>
    <submittedName>
        <fullName evidence="3">Uncharacterized protein</fullName>
    </submittedName>
</protein>
<organism evidence="3 4">
    <name type="scientific">Pleodorina starrii</name>
    <dbReference type="NCBI Taxonomy" id="330485"/>
    <lineage>
        <taxon>Eukaryota</taxon>
        <taxon>Viridiplantae</taxon>
        <taxon>Chlorophyta</taxon>
        <taxon>core chlorophytes</taxon>
        <taxon>Chlorophyceae</taxon>
        <taxon>CS clade</taxon>
        <taxon>Chlamydomonadales</taxon>
        <taxon>Volvocaceae</taxon>
        <taxon>Pleodorina</taxon>
    </lineage>
</organism>
<dbReference type="Proteomes" id="UP001165080">
    <property type="component" value="Unassembled WGS sequence"/>
</dbReference>
<comment type="similarity">
    <text evidence="1">Belongs to the HEM-1/HEM-2 family.</text>
</comment>
<dbReference type="GO" id="GO:0030031">
    <property type="term" value="P:cell projection assembly"/>
    <property type="evidence" value="ECO:0007669"/>
    <property type="project" value="TreeGrafter"/>
</dbReference>
<dbReference type="InterPro" id="IPR019137">
    <property type="entry name" value="Nck-associated_protein-1"/>
</dbReference>
<evidence type="ECO:0000313" key="3">
    <source>
        <dbReference type="EMBL" id="GLC52537.1"/>
    </source>
</evidence>
<dbReference type="GO" id="GO:0016477">
    <property type="term" value="P:cell migration"/>
    <property type="evidence" value="ECO:0007669"/>
    <property type="project" value="TreeGrafter"/>
</dbReference>
<dbReference type="Pfam" id="PF09735">
    <property type="entry name" value="Nckap1"/>
    <property type="match status" value="1"/>
</dbReference>
<dbReference type="GO" id="GO:0030866">
    <property type="term" value="P:cortical actin cytoskeleton organization"/>
    <property type="evidence" value="ECO:0007669"/>
    <property type="project" value="TreeGrafter"/>
</dbReference>
<proteinExistence type="inferred from homology"/>
<comment type="caution">
    <text evidence="3">The sequence shown here is derived from an EMBL/GenBank/DDBJ whole genome shotgun (WGS) entry which is preliminary data.</text>
</comment>
<evidence type="ECO:0000256" key="2">
    <source>
        <dbReference type="SAM" id="MobiDB-lite"/>
    </source>
</evidence>
<reference evidence="3 4" key="1">
    <citation type="journal article" date="2023" name="Commun. Biol.">
        <title>Reorganization of the ancestral sex-determining regions during the evolution of trioecy in Pleodorina starrii.</title>
        <authorList>
            <person name="Takahashi K."/>
            <person name="Suzuki S."/>
            <person name="Kawai-Toyooka H."/>
            <person name="Yamamoto K."/>
            <person name="Hamaji T."/>
            <person name="Ootsuki R."/>
            <person name="Yamaguchi H."/>
            <person name="Kawachi M."/>
            <person name="Higashiyama T."/>
            <person name="Nozaki H."/>
        </authorList>
    </citation>
    <scope>NUCLEOTIDE SEQUENCE [LARGE SCALE GENOMIC DNA]</scope>
    <source>
        <strain evidence="3 4">NIES-4479</strain>
    </source>
</reference>
<dbReference type="GO" id="GO:0031209">
    <property type="term" value="C:SCAR complex"/>
    <property type="evidence" value="ECO:0007669"/>
    <property type="project" value="TreeGrafter"/>
</dbReference>